<dbReference type="InterPro" id="IPR015943">
    <property type="entry name" value="WD40/YVTN_repeat-like_dom_sf"/>
</dbReference>
<feature type="repeat" description="WD" evidence="3">
    <location>
        <begin position="152"/>
        <end position="191"/>
    </location>
</feature>
<evidence type="ECO:0000313" key="5">
    <source>
        <dbReference type="Proteomes" id="UP001470230"/>
    </source>
</evidence>
<dbReference type="PROSITE" id="PS50082">
    <property type="entry name" value="WD_REPEATS_2"/>
    <property type="match status" value="1"/>
</dbReference>
<dbReference type="SUPFAM" id="SSF50978">
    <property type="entry name" value="WD40 repeat-like"/>
    <property type="match status" value="1"/>
</dbReference>
<keyword evidence="2" id="KW-0677">Repeat</keyword>
<dbReference type="EMBL" id="JAPFFF010000018">
    <property type="protein sequence ID" value="KAK8860764.1"/>
    <property type="molecule type" value="Genomic_DNA"/>
</dbReference>
<comment type="caution">
    <text evidence="4">The sequence shown here is derived from an EMBL/GenBank/DDBJ whole genome shotgun (WGS) entry which is preliminary data.</text>
</comment>
<gene>
    <name evidence="4" type="ORF">M9Y10_012430</name>
</gene>
<dbReference type="PANTHER" id="PTHR22847:SF637">
    <property type="entry name" value="WD REPEAT DOMAIN 5B"/>
    <property type="match status" value="1"/>
</dbReference>
<keyword evidence="1 3" id="KW-0853">WD repeat</keyword>
<dbReference type="InterPro" id="IPR001680">
    <property type="entry name" value="WD40_rpt"/>
</dbReference>
<accession>A0ABR2IDQ3</accession>
<evidence type="ECO:0000256" key="1">
    <source>
        <dbReference type="ARBA" id="ARBA00022574"/>
    </source>
</evidence>
<dbReference type="PANTHER" id="PTHR22847">
    <property type="entry name" value="WD40 REPEAT PROTEIN"/>
    <property type="match status" value="1"/>
</dbReference>
<keyword evidence="5" id="KW-1185">Reference proteome</keyword>
<proteinExistence type="predicted"/>
<organism evidence="4 5">
    <name type="scientific">Tritrichomonas musculus</name>
    <dbReference type="NCBI Taxonomy" id="1915356"/>
    <lineage>
        <taxon>Eukaryota</taxon>
        <taxon>Metamonada</taxon>
        <taxon>Parabasalia</taxon>
        <taxon>Tritrichomonadida</taxon>
        <taxon>Tritrichomonadidae</taxon>
        <taxon>Tritrichomonas</taxon>
    </lineage>
</organism>
<reference evidence="4 5" key="1">
    <citation type="submission" date="2024-04" db="EMBL/GenBank/DDBJ databases">
        <title>Tritrichomonas musculus Genome.</title>
        <authorList>
            <person name="Alves-Ferreira E."/>
            <person name="Grigg M."/>
            <person name="Lorenzi H."/>
            <person name="Galac M."/>
        </authorList>
    </citation>
    <scope>NUCLEOTIDE SEQUENCE [LARGE SCALE GENOMIC DNA]</scope>
    <source>
        <strain evidence="4 5">EAF2021</strain>
    </source>
</reference>
<dbReference type="Pfam" id="PF00400">
    <property type="entry name" value="WD40"/>
    <property type="match status" value="2"/>
</dbReference>
<evidence type="ECO:0000313" key="4">
    <source>
        <dbReference type="EMBL" id="KAK8860764.1"/>
    </source>
</evidence>
<dbReference type="Proteomes" id="UP001470230">
    <property type="component" value="Unassembled WGS sequence"/>
</dbReference>
<protein>
    <submittedName>
        <fullName evidence="4">Uncharacterized protein</fullName>
    </submittedName>
</protein>
<dbReference type="SMART" id="SM00320">
    <property type="entry name" value="WD40"/>
    <property type="match status" value="6"/>
</dbReference>
<dbReference type="PROSITE" id="PS50294">
    <property type="entry name" value="WD_REPEATS_REGION"/>
    <property type="match status" value="1"/>
</dbReference>
<name>A0ABR2IDQ3_9EUKA</name>
<sequence>MWDIQPDWKDLKSFYVCFGKSKYQIVRNDGILSCTDSSVQVDNLQKGSFTISTKEGQCSFIAPKKIIQIHKGNSINCVDISPNGNEILSGDSKGKLFLTYIGTEPVPLEGPTEDFDVEDCIFDPSHKLFFSCGGDFRIYEFSATEYTKTNRFDGHRSSVKHLDVKGDYLFSGSYDSTIIQWDINRKQKVTTFQIGGRINDFCFTNNNVIISATESSLVAVDLKTGLPSAAPNTGNSGSASFNSISSFNNDVVTCTDEGEVIIWDIRNTDTPAGKWRWYDSPINKVRYTNNGRLFSLSNDGTTANIDVREQKSLALLGTQAYAPAHDIAFNDVSAWVADGEGRLYNFDL</sequence>
<dbReference type="Gene3D" id="2.130.10.10">
    <property type="entry name" value="YVTN repeat-like/Quinoprotein amine dehydrogenase"/>
    <property type="match status" value="2"/>
</dbReference>
<evidence type="ECO:0000256" key="2">
    <source>
        <dbReference type="ARBA" id="ARBA00022737"/>
    </source>
</evidence>
<dbReference type="InterPro" id="IPR036322">
    <property type="entry name" value="WD40_repeat_dom_sf"/>
</dbReference>
<evidence type="ECO:0000256" key="3">
    <source>
        <dbReference type="PROSITE-ProRule" id="PRU00221"/>
    </source>
</evidence>